<evidence type="ECO:0000256" key="2">
    <source>
        <dbReference type="SAM" id="Phobius"/>
    </source>
</evidence>
<feature type="region of interest" description="Disordered" evidence="1">
    <location>
        <begin position="234"/>
        <end position="292"/>
    </location>
</feature>
<gene>
    <name evidence="3" type="ORF">AB1207_00450</name>
</gene>
<organism evidence="3 4">
    <name type="scientific">Kineococcus endophyticus</name>
    <dbReference type="NCBI Taxonomy" id="1181883"/>
    <lineage>
        <taxon>Bacteria</taxon>
        <taxon>Bacillati</taxon>
        <taxon>Actinomycetota</taxon>
        <taxon>Actinomycetes</taxon>
        <taxon>Kineosporiales</taxon>
        <taxon>Kineosporiaceae</taxon>
        <taxon>Kineococcus</taxon>
    </lineage>
</organism>
<dbReference type="EMBL" id="JBFNQN010000001">
    <property type="protein sequence ID" value="MEW9263207.1"/>
    <property type="molecule type" value="Genomic_DNA"/>
</dbReference>
<sequence length="292" mass="29784">MSTTVTTVLLVGLTLAVVLLSVLVAGLLRSHAEILRSLHTLGAGREDTAPGAGGGLARGDRAELPFAVGRGVVAGAGPDGGTVGQRATTVAGTTPAGDAVQVAVGAGGTNTLIAFLSSGCLTCQRIWARLADPAPLSLPPATRLVVVTRDADAESPSTVATLAAGPEARGVDVVMSTSTWEAYEVPGSPYFAYVDAAAGRVRGEGSATDWEQVERLVAEAVGDRALQVDLRGHDHAPDHAHEHTHEHTHDHAHGGAHREARADAELLAAGITPDHPSLRLTAADQVPGTPGR</sequence>
<dbReference type="Proteomes" id="UP001555826">
    <property type="component" value="Unassembled WGS sequence"/>
</dbReference>
<keyword evidence="2" id="KW-0812">Transmembrane</keyword>
<dbReference type="InterPro" id="IPR036249">
    <property type="entry name" value="Thioredoxin-like_sf"/>
</dbReference>
<evidence type="ECO:0008006" key="5">
    <source>
        <dbReference type="Google" id="ProtNLM"/>
    </source>
</evidence>
<accession>A0ABV3P0X8</accession>
<reference evidence="3 4" key="1">
    <citation type="submission" date="2024-07" db="EMBL/GenBank/DDBJ databases">
        <authorList>
            <person name="Thanompreechachai J."/>
            <person name="Duangmal K."/>
        </authorList>
    </citation>
    <scope>NUCLEOTIDE SEQUENCE [LARGE SCALE GENOMIC DNA]</scope>
    <source>
        <strain evidence="3 4">KCTC 19886</strain>
    </source>
</reference>
<evidence type="ECO:0000313" key="4">
    <source>
        <dbReference type="Proteomes" id="UP001555826"/>
    </source>
</evidence>
<keyword evidence="4" id="KW-1185">Reference proteome</keyword>
<protein>
    <recommendedName>
        <fullName evidence="5">Thioredoxin domain-containing protein</fullName>
    </recommendedName>
</protein>
<keyword evidence="2" id="KW-0472">Membrane</keyword>
<feature type="transmembrane region" description="Helical" evidence="2">
    <location>
        <begin position="6"/>
        <end position="28"/>
    </location>
</feature>
<dbReference type="SUPFAM" id="SSF52833">
    <property type="entry name" value="Thioredoxin-like"/>
    <property type="match status" value="1"/>
</dbReference>
<name>A0ABV3P0X8_9ACTN</name>
<evidence type="ECO:0000313" key="3">
    <source>
        <dbReference type="EMBL" id="MEW9263207.1"/>
    </source>
</evidence>
<dbReference type="RefSeq" id="WP_367635805.1">
    <property type="nucleotide sequence ID" value="NZ_JBFNQN010000001.1"/>
</dbReference>
<keyword evidence="2" id="KW-1133">Transmembrane helix</keyword>
<evidence type="ECO:0000256" key="1">
    <source>
        <dbReference type="SAM" id="MobiDB-lite"/>
    </source>
</evidence>
<proteinExistence type="predicted"/>
<feature type="compositionally biased region" description="Basic and acidic residues" evidence="1">
    <location>
        <begin position="234"/>
        <end position="264"/>
    </location>
</feature>
<comment type="caution">
    <text evidence="3">The sequence shown here is derived from an EMBL/GenBank/DDBJ whole genome shotgun (WGS) entry which is preliminary data.</text>
</comment>